<organism evidence="1 2">
    <name type="scientific">Lutzomyia longipalpis</name>
    <name type="common">Sand fly</name>
    <dbReference type="NCBI Taxonomy" id="7200"/>
    <lineage>
        <taxon>Eukaryota</taxon>
        <taxon>Metazoa</taxon>
        <taxon>Ecdysozoa</taxon>
        <taxon>Arthropoda</taxon>
        <taxon>Hexapoda</taxon>
        <taxon>Insecta</taxon>
        <taxon>Pterygota</taxon>
        <taxon>Neoptera</taxon>
        <taxon>Endopterygota</taxon>
        <taxon>Diptera</taxon>
        <taxon>Nematocera</taxon>
        <taxon>Psychodoidea</taxon>
        <taxon>Psychodidae</taxon>
        <taxon>Lutzomyia</taxon>
        <taxon>Lutzomyia</taxon>
    </lineage>
</organism>
<dbReference type="EMBL" id="AJWK01002264">
    <property type="status" value="NOT_ANNOTATED_CDS"/>
    <property type="molecule type" value="Genomic_DNA"/>
</dbReference>
<protein>
    <submittedName>
        <fullName evidence="1">Uncharacterized protein</fullName>
    </submittedName>
</protein>
<proteinExistence type="predicted"/>
<dbReference type="EMBL" id="AJWK01002262">
    <property type="status" value="NOT_ANNOTATED_CDS"/>
    <property type="molecule type" value="Genomic_DNA"/>
</dbReference>
<keyword evidence="2" id="KW-1185">Reference proteome</keyword>
<reference evidence="1" key="1">
    <citation type="submission" date="2020-05" db="UniProtKB">
        <authorList>
            <consortium name="EnsemblMetazoa"/>
        </authorList>
    </citation>
    <scope>IDENTIFICATION</scope>
    <source>
        <strain evidence="1">Jacobina</strain>
    </source>
</reference>
<dbReference type="EnsemblMetazoa" id="LLOJ000568-RA">
    <property type="protein sequence ID" value="LLOJ000568-PA"/>
    <property type="gene ID" value="LLOJ000568"/>
</dbReference>
<evidence type="ECO:0000313" key="1">
    <source>
        <dbReference type="EnsemblMetazoa" id="LLOJ000568-PA"/>
    </source>
</evidence>
<dbReference type="AlphaFoldDB" id="A0A1B0C9E6"/>
<evidence type="ECO:0000313" key="2">
    <source>
        <dbReference type="Proteomes" id="UP000092461"/>
    </source>
</evidence>
<dbReference type="Proteomes" id="UP000092461">
    <property type="component" value="Unassembled WGS sequence"/>
</dbReference>
<accession>A0A1B0C9E6</accession>
<name>A0A1B0C9E6_LUTLO</name>
<dbReference type="EMBL" id="AJWK01002263">
    <property type="status" value="NOT_ANNOTATED_CDS"/>
    <property type="molecule type" value="Genomic_DNA"/>
</dbReference>
<dbReference type="VEuPathDB" id="VectorBase:LLOJ000568"/>
<sequence>MCPYEHLHFHGSCIHAEGLLGEFPLQCGRYVLSWIHHPPGNGPLPAILALDGAHLKIPKSCALIPHNFPTFRPLPACHDGISGVIWSPTTQKSPPDDSCPSNGILHLSPWRDLTMVSPRYGAIRRKPVGSPGMVSSTSSRHPQQDSAELYFLDTPHSGTFCDAGVSLQELLADLCWPSLHLNFLEFPGQNSVTFGKNSDRSAAGSPLRCTNPGSFENLSISEGVEDQEDPQLLGRDLAVQLGDTQSYLEVAVLGPFSVFPKRPSMISGQDHCCITHVDICKELTNEGVNVGNCCVVMSADLCSKIPGNGSKWEGNVETLDIMASTNVHKWIPRHIGQIVRLVTHIGTSKLPHWVVIEEFSGNSEGYVRFV</sequence>